<comment type="caution">
    <text evidence="1">The sequence shown here is derived from an EMBL/GenBank/DDBJ whole genome shotgun (WGS) entry which is preliminary data.</text>
</comment>
<evidence type="ECO:0000313" key="1">
    <source>
        <dbReference type="EMBL" id="KAH3679824.1"/>
    </source>
</evidence>
<organism evidence="1 2">
    <name type="scientific">Wickerhamomyces mucosus</name>
    <dbReference type="NCBI Taxonomy" id="1378264"/>
    <lineage>
        <taxon>Eukaryota</taxon>
        <taxon>Fungi</taxon>
        <taxon>Dikarya</taxon>
        <taxon>Ascomycota</taxon>
        <taxon>Saccharomycotina</taxon>
        <taxon>Saccharomycetes</taxon>
        <taxon>Phaffomycetales</taxon>
        <taxon>Wickerhamomycetaceae</taxon>
        <taxon>Wickerhamomyces</taxon>
    </lineage>
</organism>
<dbReference type="Proteomes" id="UP000769528">
    <property type="component" value="Unassembled WGS sequence"/>
</dbReference>
<gene>
    <name evidence="1" type="ORF">WICMUC_000724</name>
</gene>
<dbReference type="AlphaFoldDB" id="A0A9P8PYX0"/>
<name>A0A9P8PYX0_9ASCO</name>
<reference evidence="1" key="1">
    <citation type="journal article" date="2021" name="Open Biol.">
        <title>Shared evolutionary footprints suggest mitochondrial oxidative damage underlies multiple complex I losses in fungi.</title>
        <authorList>
            <person name="Schikora-Tamarit M.A."/>
            <person name="Marcet-Houben M."/>
            <person name="Nosek J."/>
            <person name="Gabaldon T."/>
        </authorList>
    </citation>
    <scope>NUCLEOTIDE SEQUENCE</scope>
    <source>
        <strain evidence="1">CBS6341</strain>
    </source>
</reference>
<dbReference type="OrthoDB" id="10649877at2759"/>
<accession>A0A9P8PYX0</accession>
<reference evidence="1" key="2">
    <citation type="submission" date="2021-01" db="EMBL/GenBank/DDBJ databases">
        <authorList>
            <person name="Schikora-Tamarit M.A."/>
        </authorList>
    </citation>
    <scope>NUCLEOTIDE SEQUENCE</scope>
    <source>
        <strain evidence="1">CBS6341</strain>
    </source>
</reference>
<evidence type="ECO:0000313" key="2">
    <source>
        <dbReference type="Proteomes" id="UP000769528"/>
    </source>
</evidence>
<keyword evidence="2" id="KW-1185">Reference proteome</keyword>
<protein>
    <submittedName>
        <fullName evidence="1">Uncharacterized protein</fullName>
    </submittedName>
</protein>
<sequence length="469" mass="54985">MSGLLRSNIRKNPSTIVNHGSKSLDFLNNSIKSTTINPINFQINELPKPTQSKYIQSTKESIHPFLNPNNNIKFAIIFKNNDGFSYGDIIKISNKFNESKILSKGLKFNKVIKSHERLKWVGKNFGNYKELQQFYYNGHFESINNEVIKLNIKTIDEIVDNLDRLDIDTTLDLLIYQFIESPNKSYELILEILNKNEVKSISNFHKLINHLLNQSNLLNKYDQYIIQYYHYLIELNHEKFSNDLQLKYSLLRYLIQTNMIEESLSLIENDFIQNGLAIELTLFNKFIIKFMKQQSLNYNNDKLIKFSQLQNFKDLIYTNFNPILLKEFLIKSDNEFEILNLLELSKFKNIDLIKFGQDNEEIIISKILSLSGNNNNKLSLKLSLIDKFFPSNLTIQLSQKNLLKILYKNLKIKGSYIYSLKLIKSIELSSEIIETIHKIDSNRNINIFVGKPGYDQVSKDEFYKHLKLD</sequence>
<dbReference type="EMBL" id="JAEUBF010000216">
    <property type="protein sequence ID" value="KAH3679824.1"/>
    <property type="molecule type" value="Genomic_DNA"/>
</dbReference>
<proteinExistence type="predicted"/>